<organism evidence="8">
    <name type="scientific">marine sediment metagenome</name>
    <dbReference type="NCBI Taxonomy" id="412755"/>
    <lineage>
        <taxon>unclassified sequences</taxon>
        <taxon>metagenomes</taxon>
        <taxon>ecological metagenomes</taxon>
    </lineage>
</organism>
<comment type="cofactor">
    <cofactor evidence="1">
        <name>Zn(2+)</name>
        <dbReference type="ChEBI" id="CHEBI:29105"/>
    </cofactor>
</comment>
<accession>X0WCF6</accession>
<evidence type="ECO:0000313" key="8">
    <source>
        <dbReference type="EMBL" id="GAG28325.1"/>
    </source>
</evidence>
<evidence type="ECO:0000256" key="6">
    <source>
        <dbReference type="ARBA" id="ARBA00023027"/>
    </source>
</evidence>
<feature type="non-terminal residue" evidence="8">
    <location>
        <position position="1"/>
    </location>
</feature>
<dbReference type="Gene3D" id="3.40.50.720">
    <property type="entry name" value="NAD(P)-binding Rossmann-like Domain"/>
    <property type="match status" value="1"/>
</dbReference>
<evidence type="ECO:0000259" key="7">
    <source>
        <dbReference type="Pfam" id="PF00107"/>
    </source>
</evidence>
<sequence length="240" mass="26081">GAAPGRDYAGAYAKYVRVPFPEQRLYSLPEEVSFEEGALVEPLACSLHAVKVSAFGVGEHVMVLGAGPLGLGVIAFLKYAGAGLIVATETNEKRAKLAKKFGADHVFNPQRLSNLKEKVLELTGGEGVEVVFDCSGVPQAFQSATDFLRPGGRILLAGICEKVVPFTPMNWVINEWKLQGSLNFCADEFPMVIEFLKKKVMPIKEMITSKIKLTNIVKEGFEVLGKPGTDEIKILVEPDE</sequence>
<evidence type="ECO:0000256" key="2">
    <source>
        <dbReference type="ARBA" id="ARBA00008072"/>
    </source>
</evidence>
<dbReference type="InterPro" id="IPR036291">
    <property type="entry name" value="NAD(P)-bd_dom_sf"/>
</dbReference>
<feature type="domain" description="Alcohol dehydrogenase-like C-terminal" evidence="7">
    <location>
        <begin position="68"/>
        <end position="197"/>
    </location>
</feature>
<comment type="caution">
    <text evidence="8">The sequence shown here is derived from an EMBL/GenBank/DDBJ whole genome shotgun (WGS) entry which is preliminary data.</text>
</comment>
<dbReference type="PANTHER" id="PTHR43401">
    <property type="entry name" value="L-THREONINE 3-DEHYDROGENASE"/>
    <property type="match status" value="1"/>
</dbReference>
<reference evidence="8" key="1">
    <citation type="journal article" date="2014" name="Front. Microbiol.">
        <title>High frequency of phylogenetically diverse reductive dehalogenase-homologous genes in deep subseafloor sedimentary metagenomes.</title>
        <authorList>
            <person name="Kawai M."/>
            <person name="Futagami T."/>
            <person name="Toyoda A."/>
            <person name="Takaki Y."/>
            <person name="Nishi S."/>
            <person name="Hori S."/>
            <person name="Arai W."/>
            <person name="Tsubouchi T."/>
            <person name="Morono Y."/>
            <person name="Uchiyama I."/>
            <person name="Ito T."/>
            <person name="Fujiyama A."/>
            <person name="Inagaki F."/>
            <person name="Takami H."/>
        </authorList>
    </citation>
    <scope>NUCLEOTIDE SEQUENCE</scope>
    <source>
        <strain evidence="8">Expedition CK06-06</strain>
    </source>
</reference>
<comment type="similarity">
    <text evidence="2">Belongs to the zinc-containing alcohol dehydrogenase family.</text>
</comment>
<dbReference type="GO" id="GO:0016491">
    <property type="term" value="F:oxidoreductase activity"/>
    <property type="evidence" value="ECO:0007669"/>
    <property type="project" value="UniProtKB-KW"/>
</dbReference>
<dbReference type="InterPro" id="IPR013149">
    <property type="entry name" value="ADH-like_C"/>
</dbReference>
<dbReference type="InterPro" id="IPR050129">
    <property type="entry name" value="Zn_alcohol_dh"/>
</dbReference>
<dbReference type="AlphaFoldDB" id="X0WCF6"/>
<evidence type="ECO:0000256" key="1">
    <source>
        <dbReference type="ARBA" id="ARBA00001947"/>
    </source>
</evidence>
<gene>
    <name evidence="8" type="ORF">S01H1_73099</name>
</gene>
<evidence type="ECO:0000256" key="4">
    <source>
        <dbReference type="ARBA" id="ARBA00022833"/>
    </source>
</evidence>
<protein>
    <recommendedName>
        <fullName evidence="7">Alcohol dehydrogenase-like C-terminal domain-containing protein</fullName>
    </recommendedName>
</protein>
<keyword evidence="5" id="KW-0560">Oxidoreductase</keyword>
<dbReference type="GO" id="GO:0046872">
    <property type="term" value="F:metal ion binding"/>
    <property type="evidence" value="ECO:0007669"/>
    <property type="project" value="UniProtKB-KW"/>
</dbReference>
<dbReference type="EMBL" id="BARS01048825">
    <property type="protein sequence ID" value="GAG28325.1"/>
    <property type="molecule type" value="Genomic_DNA"/>
</dbReference>
<dbReference type="SUPFAM" id="SSF51735">
    <property type="entry name" value="NAD(P)-binding Rossmann-fold domains"/>
    <property type="match status" value="1"/>
</dbReference>
<evidence type="ECO:0000256" key="5">
    <source>
        <dbReference type="ARBA" id="ARBA00023002"/>
    </source>
</evidence>
<keyword evidence="6" id="KW-0520">NAD</keyword>
<keyword evidence="4" id="KW-0862">Zinc</keyword>
<dbReference type="FunFam" id="3.40.50.720:FF:000068">
    <property type="entry name" value="Sorbitol dehydrogenase"/>
    <property type="match status" value="1"/>
</dbReference>
<evidence type="ECO:0000256" key="3">
    <source>
        <dbReference type="ARBA" id="ARBA00022723"/>
    </source>
</evidence>
<dbReference type="Gene3D" id="3.90.180.10">
    <property type="entry name" value="Medium-chain alcohol dehydrogenases, catalytic domain"/>
    <property type="match status" value="1"/>
</dbReference>
<dbReference type="PANTHER" id="PTHR43401:SF2">
    <property type="entry name" value="L-THREONINE 3-DEHYDROGENASE"/>
    <property type="match status" value="1"/>
</dbReference>
<name>X0WCF6_9ZZZZ</name>
<proteinExistence type="inferred from homology"/>
<keyword evidence="3" id="KW-0479">Metal-binding</keyword>
<dbReference type="Pfam" id="PF00107">
    <property type="entry name" value="ADH_zinc_N"/>
    <property type="match status" value="1"/>
</dbReference>